<dbReference type="InterPro" id="IPR050090">
    <property type="entry name" value="Tyrosine_recombinase_XerCD"/>
</dbReference>
<dbReference type="GO" id="GO:0006310">
    <property type="term" value="P:DNA recombination"/>
    <property type="evidence" value="ECO:0007669"/>
    <property type="project" value="UniProtKB-KW"/>
</dbReference>
<dbReference type="InterPro" id="IPR002104">
    <property type="entry name" value="Integrase_catalytic"/>
</dbReference>
<keyword evidence="1" id="KW-0229">DNA integration</keyword>
<reference evidence="6 7" key="1">
    <citation type="submission" date="2015-06" db="EMBL/GenBank/DDBJ databases">
        <title>Comparative genome analysis of nirS-carrying Bradyrhizobium sp. strains.</title>
        <authorList>
            <person name="Ishii S."/>
            <person name="Jang J."/>
            <person name="Nishizawa T."/>
            <person name="Senoo K."/>
        </authorList>
    </citation>
    <scope>NUCLEOTIDE SEQUENCE [LARGE SCALE GENOMIC DNA]</scope>
    <source>
        <strain evidence="6 7">TSA1</strain>
    </source>
</reference>
<dbReference type="GO" id="GO:0003677">
    <property type="term" value="F:DNA binding"/>
    <property type="evidence" value="ECO:0007669"/>
    <property type="project" value="UniProtKB-KW"/>
</dbReference>
<dbReference type="Gene3D" id="1.10.443.10">
    <property type="entry name" value="Intergrase catalytic core"/>
    <property type="match status" value="1"/>
</dbReference>
<dbReference type="AlphaFoldDB" id="A0A2M6UP70"/>
<evidence type="ECO:0000313" key="6">
    <source>
        <dbReference type="EMBL" id="PIT06315.1"/>
    </source>
</evidence>
<dbReference type="PANTHER" id="PTHR30349">
    <property type="entry name" value="PHAGE INTEGRASE-RELATED"/>
    <property type="match status" value="1"/>
</dbReference>
<keyword evidence="3" id="KW-0233">DNA recombination</keyword>
<protein>
    <recommendedName>
        <fullName evidence="5">Tyr recombinase domain-containing protein</fullName>
    </recommendedName>
</protein>
<dbReference type="PANTHER" id="PTHR30349:SF88">
    <property type="entry name" value="BLL1584 PROTEIN"/>
    <property type="match status" value="1"/>
</dbReference>
<dbReference type="Pfam" id="PF00589">
    <property type="entry name" value="Phage_integrase"/>
    <property type="match status" value="1"/>
</dbReference>
<accession>A0A2M6UP70</accession>
<dbReference type="InterPro" id="IPR004107">
    <property type="entry name" value="Integrase_SAM-like_N"/>
</dbReference>
<evidence type="ECO:0000313" key="7">
    <source>
        <dbReference type="Proteomes" id="UP000228930"/>
    </source>
</evidence>
<keyword evidence="7" id="KW-1185">Reference proteome</keyword>
<evidence type="ECO:0000256" key="2">
    <source>
        <dbReference type="ARBA" id="ARBA00023125"/>
    </source>
</evidence>
<dbReference type="EMBL" id="LFJC01000003">
    <property type="protein sequence ID" value="PIT06315.1"/>
    <property type="molecule type" value="Genomic_DNA"/>
</dbReference>
<dbReference type="SUPFAM" id="SSF56349">
    <property type="entry name" value="DNA breaking-rejoining enzymes"/>
    <property type="match status" value="1"/>
</dbReference>
<feature type="region of interest" description="Disordered" evidence="4">
    <location>
        <begin position="169"/>
        <end position="193"/>
    </location>
</feature>
<comment type="caution">
    <text evidence="6">The sequence shown here is derived from an EMBL/GenBank/DDBJ whole genome shotgun (WGS) entry which is preliminary data.</text>
</comment>
<dbReference type="GO" id="GO:0015074">
    <property type="term" value="P:DNA integration"/>
    <property type="evidence" value="ECO:0007669"/>
    <property type="project" value="UniProtKB-KW"/>
</dbReference>
<evidence type="ECO:0000256" key="3">
    <source>
        <dbReference type="ARBA" id="ARBA00023172"/>
    </source>
</evidence>
<dbReference type="Gene3D" id="1.10.150.130">
    <property type="match status" value="1"/>
</dbReference>
<evidence type="ECO:0000256" key="4">
    <source>
        <dbReference type="SAM" id="MobiDB-lite"/>
    </source>
</evidence>
<organism evidence="6 7">
    <name type="scientific">Bradyrhizobium nitroreducens</name>
    <dbReference type="NCBI Taxonomy" id="709803"/>
    <lineage>
        <taxon>Bacteria</taxon>
        <taxon>Pseudomonadati</taxon>
        <taxon>Pseudomonadota</taxon>
        <taxon>Alphaproteobacteria</taxon>
        <taxon>Hyphomicrobiales</taxon>
        <taxon>Nitrobacteraceae</taxon>
        <taxon>Bradyrhizobium</taxon>
    </lineage>
</organism>
<name>A0A2M6UP70_9BRAD</name>
<feature type="compositionally biased region" description="Basic and acidic residues" evidence="4">
    <location>
        <begin position="169"/>
        <end position="192"/>
    </location>
</feature>
<dbReference type="PROSITE" id="PS51898">
    <property type="entry name" value="TYR_RECOMBINASE"/>
    <property type="match status" value="1"/>
</dbReference>
<feature type="domain" description="Tyr recombinase" evidence="5">
    <location>
        <begin position="237"/>
        <end position="408"/>
    </location>
</feature>
<evidence type="ECO:0000259" key="5">
    <source>
        <dbReference type="PROSITE" id="PS51898"/>
    </source>
</evidence>
<dbReference type="Pfam" id="PF14659">
    <property type="entry name" value="Phage_int_SAM_3"/>
    <property type="match status" value="1"/>
</dbReference>
<keyword evidence="2" id="KW-0238">DNA-binding</keyword>
<dbReference type="InterPro" id="IPR011010">
    <property type="entry name" value="DNA_brk_join_enz"/>
</dbReference>
<dbReference type="Proteomes" id="UP000228930">
    <property type="component" value="Unassembled WGS sequence"/>
</dbReference>
<evidence type="ECO:0000256" key="1">
    <source>
        <dbReference type="ARBA" id="ARBA00022908"/>
    </source>
</evidence>
<proteinExistence type="predicted"/>
<dbReference type="InterPro" id="IPR010998">
    <property type="entry name" value="Integrase_recombinase_N"/>
</dbReference>
<dbReference type="InterPro" id="IPR013762">
    <property type="entry name" value="Integrase-like_cat_sf"/>
</dbReference>
<sequence length="430" mass="48635">MARAARHSSLETRTARARLPVRRTPYFAKIAKGLRLGYYRGAVSGSWVASLYRGAEGYDTKAIGAADDTTDADGATVFDYWQAQVQARNWAERRRLFAAGVVRTGPYKVADAVKDYLAEIAAEKKPAAVQGAKYVFDAWILPDLGSLEVDKLTTERLVRWRNKIATEPKRVRTKRTATEAARRKTPDDDDARRARKATANRILTILKAALNRAFFADRVSSDTAWRKVKPFKRVDEAVVRYLNIAEIRRLVSACPEDFRKLIEAALYTGCRYAELTRLKYEDYNDDSGTLSVRLSKGKNRHVVLTEEGKSAFREWTKVLQPGQRIFLRRDGRIWGTSHQQRPLDEASQRATISPPVNFHILRHTHASYLAMAGVPMAVIARQLGHADTRMTEKHYAHLAPSYVAQTIRENFPVLELGSSRQVIPLHKRSA</sequence>
<dbReference type="CDD" id="cd00397">
    <property type="entry name" value="DNA_BRE_C"/>
    <property type="match status" value="1"/>
</dbReference>
<gene>
    <name evidence="6" type="ORF">TSA1_26375</name>
</gene>